<keyword evidence="1" id="KW-0812">Transmembrane</keyword>
<keyword evidence="1" id="KW-1133">Transmembrane helix</keyword>
<sequence length="175" mass="19727">MHHTASLVSIAKYKYEQIKDDGEEWASEHTEALYVKLEVKKASVQDQGFETDGLNIYRSVVRKASHGQVLSMGSGIKAMDVYGCCKESSMKDEFEQLKATQEEVKQMREFMKVIMFQSNIQLPSSTTVFVVGYSVLVCLALFSRFCLPFLFASGADVLPDNGMEHMIDSSTRNRD</sequence>
<reference evidence="2 3" key="1">
    <citation type="submission" date="2021-02" db="EMBL/GenBank/DDBJ databases">
        <title>Plant Genome Project.</title>
        <authorList>
            <person name="Zhang R.-G."/>
        </authorList>
    </citation>
    <scope>NUCLEOTIDE SEQUENCE [LARGE SCALE GENOMIC DNA]</scope>
    <source>
        <tissue evidence="2">Leaves</tissue>
    </source>
</reference>
<comment type="caution">
    <text evidence="2">The sequence shown here is derived from an EMBL/GenBank/DDBJ whole genome shotgun (WGS) entry which is preliminary data.</text>
</comment>
<feature type="transmembrane region" description="Helical" evidence="1">
    <location>
        <begin position="128"/>
        <end position="151"/>
    </location>
</feature>
<protein>
    <submittedName>
        <fullName evidence="2">Uncharacterized protein</fullName>
    </submittedName>
</protein>
<accession>A0ABQ8IG27</accession>
<keyword evidence="3" id="KW-1185">Reference proteome</keyword>
<evidence type="ECO:0000313" key="2">
    <source>
        <dbReference type="EMBL" id="KAH7575563.1"/>
    </source>
</evidence>
<evidence type="ECO:0000256" key="1">
    <source>
        <dbReference type="SAM" id="Phobius"/>
    </source>
</evidence>
<evidence type="ECO:0000313" key="3">
    <source>
        <dbReference type="Proteomes" id="UP000827721"/>
    </source>
</evidence>
<name>A0ABQ8IG27_9ROSI</name>
<organism evidence="2 3">
    <name type="scientific">Xanthoceras sorbifolium</name>
    <dbReference type="NCBI Taxonomy" id="99658"/>
    <lineage>
        <taxon>Eukaryota</taxon>
        <taxon>Viridiplantae</taxon>
        <taxon>Streptophyta</taxon>
        <taxon>Embryophyta</taxon>
        <taxon>Tracheophyta</taxon>
        <taxon>Spermatophyta</taxon>
        <taxon>Magnoliopsida</taxon>
        <taxon>eudicotyledons</taxon>
        <taxon>Gunneridae</taxon>
        <taxon>Pentapetalae</taxon>
        <taxon>rosids</taxon>
        <taxon>malvids</taxon>
        <taxon>Sapindales</taxon>
        <taxon>Sapindaceae</taxon>
        <taxon>Xanthoceroideae</taxon>
        <taxon>Xanthoceras</taxon>
    </lineage>
</organism>
<proteinExistence type="predicted"/>
<dbReference type="EMBL" id="JAFEMO010000002">
    <property type="protein sequence ID" value="KAH7575563.1"/>
    <property type="molecule type" value="Genomic_DNA"/>
</dbReference>
<keyword evidence="1" id="KW-0472">Membrane</keyword>
<gene>
    <name evidence="2" type="ORF">JRO89_XS02G0147400</name>
</gene>
<dbReference type="Proteomes" id="UP000827721">
    <property type="component" value="Unassembled WGS sequence"/>
</dbReference>